<dbReference type="GO" id="GO:0003700">
    <property type="term" value="F:DNA-binding transcription factor activity"/>
    <property type="evidence" value="ECO:0007669"/>
    <property type="project" value="InterPro"/>
</dbReference>
<feature type="region of interest" description="Disordered" evidence="4">
    <location>
        <begin position="1"/>
        <end position="32"/>
    </location>
</feature>
<organism evidence="6 7">
    <name type="scientific">Actinopolyspora saharensis</name>
    <dbReference type="NCBI Taxonomy" id="995062"/>
    <lineage>
        <taxon>Bacteria</taxon>
        <taxon>Bacillati</taxon>
        <taxon>Actinomycetota</taxon>
        <taxon>Actinomycetes</taxon>
        <taxon>Actinopolysporales</taxon>
        <taxon>Actinopolysporaceae</taxon>
        <taxon>Actinopolyspora</taxon>
    </lineage>
</organism>
<dbReference type="GO" id="GO:0003677">
    <property type="term" value="F:DNA binding"/>
    <property type="evidence" value="ECO:0007669"/>
    <property type="project" value="UniProtKB-KW"/>
</dbReference>
<dbReference type="OrthoDB" id="9154853at2"/>
<keyword evidence="2 6" id="KW-0238">DNA-binding</keyword>
<dbReference type="AlphaFoldDB" id="A0A1H1FXD4"/>
<dbReference type="PANTHER" id="PTHR33164:SF57">
    <property type="entry name" value="MARR-FAMILY TRANSCRIPTIONAL REGULATOR"/>
    <property type="match status" value="1"/>
</dbReference>
<dbReference type="InterPro" id="IPR036390">
    <property type="entry name" value="WH_DNA-bd_sf"/>
</dbReference>
<evidence type="ECO:0000313" key="7">
    <source>
        <dbReference type="Proteomes" id="UP000199301"/>
    </source>
</evidence>
<dbReference type="SMART" id="SM00347">
    <property type="entry name" value="HTH_MARR"/>
    <property type="match status" value="1"/>
</dbReference>
<dbReference type="PANTHER" id="PTHR33164">
    <property type="entry name" value="TRANSCRIPTIONAL REGULATOR, MARR FAMILY"/>
    <property type="match status" value="1"/>
</dbReference>
<dbReference type="PROSITE" id="PS01117">
    <property type="entry name" value="HTH_MARR_1"/>
    <property type="match status" value="1"/>
</dbReference>
<dbReference type="InterPro" id="IPR036388">
    <property type="entry name" value="WH-like_DNA-bd_sf"/>
</dbReference>
<feature type="domain" description="HTH marR-type" evidence="5">
    <location>
        <begin position="28"/>
        <end position="162"/>
    </location>
</feature>
<dbReference type="InterPro" id="IPR011991">
    <property type="entry name" value="ArsR-like_HTH"/>
</dbReference>
<evidence type="ECO:0000259" key="5">
    <source>
        <dbReference type="PROSITE" id="PS50995"/>
    </source>
</evidence>
<keyword evidence="7" id="KW-1185">Reference proteome</keyword>
<dbReference type="EMBL" id="FNKO01000002">
    <property type="protein sequence ID" value="SDR05575.1"/>
    <property type="molecule type" value="Genomic_DNA"/>
</dbReference>
<evidence type="ECO:0000313" key="6">
    <source>
        <dbReference type="EMBL" id="SDR05575.1"/>
    </source>
</evidence>
<sequence>MVSEARPEDVSTGEAGAGSSDEERDSATAEVEQELAMMFRRARKMSSSVATEVHPELDPASYSLLLMVAESGPLRAMDMAERIGLDKSTVSRQIANLVRLGLLRRVPDPEDGRARLVQLSDSGRARLDEARERRSRRLRADFAQWSTADLHQFARLLGKLNSME</sequence>
<dbReference type="InterPro" id="IPR023187">
    <property type="entry name" value="Tscrpt_reg_MarR-type_CS"/>
</dbReference>
<dbReference type="CDD" id="cd00090">
    <property type="entry name" value="HTH_ARSR"/>
    <property type="match status" value="1"/>
</dbReference>
<proteinExistence type="predicted"/>
<dbReference type="Proteomes" id="UP000199301">
    <property type="component" value="Unassembled WGS sequence"/>
</dbReference>
<evidence type="ECO:0000256" key="4">
    <source>
        <dbReference type="SAM" id="MobiDB-lite"/>
    </source>
</evidence>
<dbReference type="Gene3D" id="1.10.10.10">
    <property type="entry name" value="Winged helix-like DNA-binding domain superfamily/Winged helix DNA-binding domain"/>
    <property type="match status" value="1"/>
</dbReference>
<dbReference type="SUPFAM" id="SSF46785">
    <property type="entry name" value="Winged helix' DNA-binding domain"/>
    <property type="match status" value="1"/>
</dbReference>
<gene>
    <name evidence="6" type="ORF">SAMN04489718_3295</name>
</gene>
<keyword evidence="3" id="KW-0804">Transcription</keyword>
<dbReference type="GO" id="GO:0006950">
    <property type="term" value="P:response to stress"/>
    <property type="evidence" value="ECO:0007669"/>
    <property type="project" value="TreeGrafter"/>
</dbReference>
<accession>A0A1H1FXD4</accession>
<keyword evidence="1" id="KW-0805">Transcription regulation</keyword>
<dbReference type="Pfam" id="PF12802">
    <property type="entry name" value="MarR_2"/>
    <property type="match status" value="1"/>
</dbReference>
<dbReference type="SMART" id="SM00418">
    <property type="entry name" value="HTH_ARSR"/>
    <property type="match status" value="1"/>
</dbReference>
<name>A0A1H1FXD4_9ACTN</name>
<dbReference type="PROSITE" id="PS50995">
    <property type="entry name" value="HTH_MARR_2"/>
    <property type="match status" value="1"/>
</dbReference>
<dbReference type="InterPro" id="IPR000835">
    <property type="entry name" value="HTH_MarR-typ"/>
</dbReference>
<dbReference type="InterPro" id="IPR039422">
    <property type="entry name" value="MarR/SlyA-like"/>
</dbReference>
<protein>
    <submittedName>
        <fullName evidence="6">DNA-binding transcriptional regulator, MarR family</fullName>
    </submittedName>
</protein>
<dbReference type="STRING" id="995062.SAMN04489718_3295"/>
<evidence type="ECO:0000256" key="1">
    <source>
        <dbReference type="ARBA" id="ARBA00023015"/>
    </source>
</evidence>
<evidence type="ECO:0000256" key="3">
    <source>
        <dbReference type="ARBA" id="ARBA00023163"/>
    </source>
</evidence>
<dbReference type="InterPro" id="IPR001845">
    <property type="entry name" value="HTH_ArsR_DNA-bd_dom"/>
</dbReference>
<evidence type="ECO:0000256" key="2">
    <source>
        <dbReference type="ARBA" id="ARBA00023125"/>
    </source>
</evidence>
<reference evidence="7" key="1">
    <citation type="submission" date="2016-10" db="EMBL/GenBank/DDBJ databases">
        <authorList>
            <person name="Varghese N."/>
            <person name="Submissions S."/>
        </authorList>
    </citation>
    <scope>NUCLEOTIDE SEQUENCE [LARGE SCALE GENOMIC DNA]</scope>
    <source>
        <strain evidence="7">DSM 45459</strain>
    </source>
</reference>